<evidence type="ECO:0000313" key="11">
    <source>
        <dbReference type="Proteomes" id="UP000182932"/>
    </source>
</evidence>
<sequence length="352" mass="35988">MLDTMGDATAVALVGLLSGLMLGLAARLGRFCTLGAIEDYFYSSSDLRLRMWGIAIGTAVTGSFVLIALGWLDPAAPIYLATAWSPVASVLGGLVFGYGMAISGNCGFGALARLGGGDLRSFVIVLVTGISAYVVLSGPLAALRITVFPVVETDPQALPGLAHALARLTGLPVALPGLAIGLAILAFVAAPARVRRSRETLIWGAVVGLAIVSAWAGTSWVARHGWDDIAVSSHTFSKPLGDTLLYAMLSSGVALNFGTGSVLGVLAGAFLGSMIKGQFRWEACDDPRELRRQIGGAALMGLGAVVATGCSVGQGLSAMSLLAWSAPVTLAAILAGGYIGLRQLMLGFAPAE</sequence>
<evidence type="ECO:0000256" key="9">
    <source>
        <dbReference type="SAM" id="Phobius"/>
    </source>
</evidence>
<evidence type="ECO:0000256" key="2">
    <source>
        <dbReference type="ARBA" id="ARBA00022448"/>
    </source>
</evidence>
<keyword evidence="11" id="KW-1185">Reference proteome</keyword>
<evidence type="ECO:0000256" key="4">
    <source>
        <dbReference type="ARBA" id="ARBA00022519"/>
    </source>
</evidence>
<evidence type="ECO:0000256" key="1">
    <source>
        <dbReference type="ARBA" id="ARBA00004429"/>
    </source>
</evidence>
<dbReference type="Pfam" id="PF04143">
    <property type="entry name" value="Sulf_transp"/>
    <property type="match status" value="1"/>
</dbReference>
<feature type="transmembrane region" description="Helical" evidence="9">
    <location>
        <begin position="322"/>
        <end position="341"/>
    </location>
</feature>
<reference evidence="10 11" key="1">
    <citation type="submission" date="2016-10" db="EMBL/GenBank/DDBJ databases">
        <authorList>
            <person name="Varghese N."/>
            <person name="Submissions S."/>
        </authorList>
    </citation>
    <scope>NUCLEOTIDE SEQUENCE [LARGE SCALE GENOMIC DNA]</scope>
    <source>
        <strain evidence="10 11">FF3</strain>
    </source>
</reference>
<proteinExistence type="inferred from homology"/>
<feature type="transmembrane region" description="Helical" evidence="9">
    <location>
        <begin position="243"/>
        <end position="273"/>
    </location>
</feature>
<name>A0A975WFN6_9RHOB</name>
<keyword evidence="5 9" id="KW-0812">Transmembrane</keyword>
<feature type="transmembrane region" description="Helical" evidence="9">
    <location>
        <begin position="165"/>
        <end position="189"/>
    </location>
</feature>
<feature type="transmembrane region" description="Helical" evidence="9">
    <location>
        <begin position="294"/>
        <end position="316"/>
    </location>
</feature>
<feature type="transmembrane region" description="Helical" evidence="9">
    <location>
        <begin position="122"/>
        <end position="145"/>
    </location>
</feature>
<organism evidence="10 11">
    <name type="scientific">Marinovum algicola</name>
    <dbReference type="NCBI Taxonomy" id="42444"/>
    <lineage>
        <taxon>Bacteria</taxon>
        <taxon>Pseudomonadati</taxon>
        <taxon>Pseudomonadota</taxon>
        <taxon>Alphaproteobacteria</taxon>
        <taxon>Rhodobacterales</taxon>
        <taxon>Roseobacteraceae</taxon>
        <taxon>Marinovum</taxon>
    </lineage>
</organism>
<accession>A0A975WFN6</accession>
<evidence type="ECO:0008006" key="12">
    <source>
        <dbReference type="Google" id="ProtNLM"/>
    </source>
</evidence>
<dbReference type="AlphaFoldDB" id="A0A975WFN6"/>
<dbReference type="PANTHER" id="PTHR30574">
    <property type="entry name" value="INNER MEMBRANE PROTEIN YEDE"/>
    <property type="match status" value="1"/>
</dbReference>
<keyword evidence="7 9" id="KW-0472">Membrane</keyword>
<dbReference type="RefSeq" id="WP_074840564.1">
    <property type="nucleotide sequence ID" value="NZ_FNYY01000044.1"/>
</dbReference>
<feature type="transmembrane region" description="Helical" evidence="9">
    <location>
        <begin position="78"/>
        <end position="101"/>
    </location>
</feature>
<evidence type="ECO:0000256" key="6">
    <source>
        <dbReference type="ARBA" id="ARBA00022989"/>
    </source>
</evidence>
<gene>
    <name evidence="10" type="ORF">SAMN04487940_1449</name>
</gene>
<keyword evidence="2" id="KW-0813">Transport</keyword>
<evidence type="ECO:0000256" key="3">
    <source>
        <dbReference type="ARBA" id="ARBA00022475"/>
    </source>
</evidence>
<comment type="subcellular location">
    <subcellularLocation>
        <location evidence="1">Cell inner membrane</location>
        <topology evidence="1">Multi-pass membrane protein</topology>
    </subcellularLocation>
</comment>
<evidence type="ECO:0000313" key="10">
    <source>
        <dbReference type="EMBL" id="SEK11905.1"/>
    </source>
</evidence>
<evidence type="ECO:0000256" key="5">
    <source>
        <dbReference type="ARBA" id="ARBA00022692"/>
    </source>
</evidence>
<feature type="transmembrane region" description="Helical" evidence="9">
    <location>
        <begin position="49"/>
        <end position="72"/>
    </location>
</feature>
<feature type="transmembrane region" description="Helical" evidence="9">
    <location>
        <begin position="201"/>
        <end position="223"/>
    </location>
</feature>
<feature type="transmembrane region" description="Helical" evidence="9">
    <location>
        <begin position="6"/>
        <end position="28"/>
    </location>
</feature>
<protein>
    <recommendedName>
        <fullName evidence="12">Lipocalin-related protein and Bos/Can/Equ allergen</fullName>
    </recommendedName>
</protein>
<evidence type="ECO:0000256" key="7">
    <source>
        <dbReference type="ARBA" id="ARBA00023136"/>
    </source>
</evidence>
<comment type="similarity">
    <text evidence="8">Belongs to the TsuA/YedE (TC 9.B.102) family.</text>
</comment>
<dbReference type="GeneID" id="80821284"/>
<keyword evidence="3" id="KW-1003">Cell membrane</keyword>
<keyword evidence="6 9" id="KW-1133">Transmembrane helix</keyword>
<dbReference type="InterPro" id="IPR007272">
    <property type="entry name" value="Sulf_transp_TsuA/YedE"/>
</dbReference>
<comment type="caution">
    <text evidence="10">The sequence shown here is derived from an EMBL/GenBank/DDBJ whole genome shotgun (WGS) entry which is preliminary data.</text>
</comment>
<dbReference type="GO" id="GO:0005886">
    <property type="term" value="C:plasma membrane"/>
    <property type="evidence" value="ECO:0007669"/>
    <property type="project" value="UniProtKB-SubCell"/>
</dbReference>
<evidence type="ECO:0000256" key="8">
    <source>
        <dbReference type="ARBA" id="ARBA00035655"/>
    </source>
</evidence>
<dbReference type="PANTHER" id="PTHR30574:SF1">
    <property type="entry name" value="SULPHUR TRANSPORT DOMAIN-CONTAINING PROTEIN"/>
    <property type="match status" value="1"/>
</dbReference>
<keyword evidence="4" id="KW-0997">Cell inner membrane</keyword>
<dbReference type="EMBL" id="FNYY01000044">
    <property type="protein sequence ID" value="SEK11905.1"/>
    <property type="molecule type" value="Genomic_DNA"/>
</dbReference>
<dbReference type="Proteomes" id="UP000182932">
    <property type="component" value="Unassembled WGS sequence"/>
</dbReference>